<protein>
    <submittedName>
        <fullName evidence="2">Uncharacterized protein</fullName>
    </submittedName>
</protein>
<sequence>MYRLGVCLVLIAADSCGARLFCEKSKAPLEVGTWASGLRHLDSAVVENGAVSVREGQVYVYENSFPGHVIRYLHVDNVAIRSCGASAVVKKGGVGASSVLIVLHAAANEEIRSVVDIWGSRGQDAGAPSAPSEGPNNMKSIYLYGDFRAINHNKGFKVSV</sequence>
<dbReference type="Pfam" id="PF15868">
    <property type="entry name" value="MBF2"/>
    <property type="match status" value="1"/>
</dbReference>
<organism evidence="2 3">
    <name type="scientific">Iphiclides podalirius</name>
    <name type="common">scarce swallowtail</name>
    <dbReference type="NCBI Taxonomy" id="110791"/>
    <lineage>
        <taxon>Eukaryota</taxon>
        <taxon>Metazoa</taxon>
        <taxon>Ecdysozoa</taxon>
        <taxon>Arthropoda</taxon>
        <taxon>Hexapoda</taxon>
        <taxon>Insecta</taxon>
        <taxon>Pterygota</taxon>
        <taxon>Neoptera</taxon>
        <taxon>Endopterygota</taxon>
        <taxon>Lepidoptera</taxon>
        <taxon>Glossata</taxon>
        <taxon>Ditrysia</taxon>
        <taxon>Papilionoidea</taxon>
        <taxon>Papilionidae</taxon>
        <taxon>Papilioninae</taxon>
        <taxon>Iphiclides</taxon>
    </lineage>
</organism>
<keyword evidence="1" id="KW-0732">Signal</keyword>
<feature type="chain" id="PRO_5045941725" evidence="1">
    <location>
        <begin position="19"/>
        <end position="160"/>
    </location>
</feature>
<name>A0ABN8HPH7_9NEOP</name>
<feature type="signal peptide" evidence="1">
    <location>
        <begin position="1"/>
        <end position="18"/>
    </location>
</feature>
<proteinExistence type="predicted"/>
<feature type="non-terminal residue" evidence="2">
    <location>
        <position position="160"/>
    </location>
</feature>
<reference evidence="2" key="1">
    <citation type="submission" date="2022-03" db="EMBL/GenBank/DDBJ databases">
        <authorList>
            <person name="Martin H S."/>
        </authorList>
    </citation>
    <scope>NUCLEOTIDE SEQUENCE</scope>
</reference>
<accession>A0ABN8HPH7</accession>
<dbReference type="InterPro" id="IPR031734">
    <property type="entry name" value="MBF2"/>
</dbReference>
<evidence type="ECO:0000313" key="2">
    <source>
        <dbReference type="EMBL" id="CAH2035666.1"/>
    </source>
</evidence>
<dbReference type="EMBL" id="OW152813">
    <property type="protein sequence ID" value="CAH2035666.1"/>
    <property type="molecule type" value="Genomic_DNA"/>
</dbReference>
<evidence type="ECO:0000313" key="3">
    <source>
        <dbReference type="Proteomes" id="UP000837857"/>
    </source>
</evidence>
<gene>
    <name evidence="2" type="ORF">IPOD504_LOCUS651</name>
</gene>
<evidence type="ECO:0000256" key="1">
    <source>
        <dbReference type="SAM" id="SignalP"/>
    </source>
</evidence>
<dbReference type="Proteomes" id="UP000837857">
    <property type="component" value="Chromosome 1"/>
</dbReference>
<keyword evidence="3" id="KW-1185">Reference proteome</keyword>